<protein>
    <submittedName>
        <fullName evidence="1">Uncharacterized protein</fullName>
    </submittedName>
</protein>
<dbReference type="AlphaFoldDB" id="A0A2I0UVD4"/>
<evidence type="ECO:0000313" key="2">
    <source>
        <dbReference type="Proteomes" id="UP000234956"/>
    </source>
</evidence>
<evidence type="ECO:0000313" key="1">
    <source>
        <dbReference type="EMBL" id="PKU49962.1"/>
    </source>
</evidence>
<dbReference type="Proteomes" id="UP000234956">
    <property type="component" value="Unassembled WGS sequence"/>
</dbReference>
<name>A0A2I0UVD4_9BACI</name>
<gene>
    <name evidence="1" type="ORF">CRI88_20465</name>
</gene>
<reference evidence="1 2" key="1">
    <citation type="submission" date="2017-10" db="EMBL/GenBank/DDBJ databases">
        <title>Draft genome of Lysinibacillus fusiformis strain Juneja, a laboratory-derived pathogen of Drosophila melanogaster.</title>
        <authorList>
            <person name="Smith B.R."/>
            <person name="Unckless R.L."/>
        </authorList>
    </citation>
    <scope>NUCLEOTIDE SEQUENCE [LARGE SCALE GENOMIC DNA]</scope>
    <source>
        <strain evidence="1 2">Juneja</strain>
    </source>
</reference>
<proteinExistence type="predicted"/>
<dbReference type="EMBL" id="PDFK01000010">
    <property type="protein sequence ID" value="PKU49962.1"/>
    <property type="molecule type" value="Genomic_DNA"/>
</dbReference>
<sequence length="231" mass="25979">MLTKLIFAAQYIVGIIFKILSQKESFYGVYIVGGNSVDQSAFTYNKTKPKQTKGRDFIMTNVNIEISVVDLFTEAVSGLQVFQTLAAEDIPTSTIFNLYTYNAQQTGGSFLECDTSLVEISESLGGNQIFSCTVVELLEEGEGYAMIHGKQYSLQDAVAYAELAMLEFNDRSTVDRELSSLEYEYEEITQILLSVQSPVARIAVVMYVERLAEIQRRLNIINNVRLLRQLK</sequence>
<comment type="caution">
    <text evidence="1">The sequence shown here is derived from an EMBL/GenBank/DDBJ whole genome shotgun (WGS) entry which is preliminary data.</text>
</comment>
<accession>A0A2I0UVD4</accession>
<organism evidence="1 2">
    <name type="scientific">Lysinibacillus fusiformis</name>
    <dbReference type="NCBI Taxonomy" id="28031"/>
    <lineage>
        <taxon>Bacteria</taxon>
        <taxon>Bacillati</taxon>
        <taxon>Bacillota</taxon>
        <taxon>Bacilli</taxon>
        <taxon>Bacillales</taxon>
        <taxon>Bacillaceae</taxon>
        <taxon>Lysinibacillus</taxon>
    </lineage>
</organism>